<dbReference type="PANTHER" id="PTHR11252">
    <property type="entry name" value="POLYRIBONUCLEOTIDE NUCLEOTIDYLTRANSFERASE"/>
    <property type="match status" value="1"/>
</dbReference>
<dbReference type="InterPro" id="IPR020568">
    <property type="entry name" value="Ribosomal_Su5_D2-typ_SF"/>
</dbReference>
<evidence type="ECO:0000259" key="10">
    <source>
        <dbReference type="PROSITE" id="PS50126"/>
    </source>
</evidence>
<dbReference type="InterPro" id="IPR001247">
    <property type="entry name" value="ExoRNase_PH_dom1"/>
</dbReference>
<reference evidence="11" key="1">
    <citation type="journal article" date="2021" name="mSystems">
        <title>Bacteria and Archaea Synergistically Convert Glycine Betaine to Biogenic Methane in the Formosa Cold Seep of the South China Sea.</title>
        <authorList>
            <person name="Li L."/>
            <person name="Zhang W."/>
            <person name="Zhang S."/>
            <person name="Song L."/>
            <person name="Sun Q."/>
            <person name="Zhang H."/>
            <person name="Xiang H."/>
            <person name="Dong X."/>
        </authorList>
    </citation>
    <scope>NUCLEOTIDE SEQUENCE</scope>
    <source>
        <strain evidence="11">ZWT</strain>
    </source>
</reference>
<feature type="binding site" evidence="9">
    <location>
        <position position="485"/>
    </location>
    <ligand>
        <name>Mg(2+)</name>
        <dbReference type="ChEBI" id="CHEBI:18420"/>
    </ligand>
</feature>
<name>A0A9J6P4G8_9CLOT</name>
<keyword evidence="3 9" id="KW-0963">Cytoplasm</keyword>
<dbReference type="SUPFAM" id="SSF50249">
    <property type="entry name" value="Nucleic acid-binding proteins"/>
    <property type="match status" value="1"/>
</dbReference>
<protein>
    <recommendedName>
        <fullName evidence="9">Polyribonucleotide nucleotidyltransferase</fullName>
        <ecNumber evidence="9">2.7.7.8</ecNumber>
    </recommendedName>
    <alternativeName>
        <fullName evidence="9">Polynucleotide phosphorylase</fullName>
        <shortName evidence="9">PNPase</shortName>
    </alternativeName>
</protein>
<dbReference type="GO" id="GO:0003723">
    <property type="term" value="F:RNA binding"/>
    <property type="evidence" value="ECO:0007669"/>
    <property type="project" value="UniProtKB-UniRule"/>
</dbReference>
<evidence type="ECO:0000313" key="11">
    <source>
        <dbReference type="EMBL" id="MCM1991124.1"/>
    </source>
</evidence>
<dbReference type="InterPro" id="IPR036612">
    <property type="entry name" value="KH_dom_type_1_sf"/>
</dbReference>
<dbReference type="PANTHER" id="PTHR11252:SF0">
    <property type="entry name" value="POLYRIBONUCLEOTIDE NUCLEOTIDYLTRANSFERASE 1, MITOCHONDRIAL"/>
    <property type="match status" value="1"/>
</dbReference>
<dbReference type="PROSITE" id="PS50084">
    <property type="entry name" value="KH_TYPE_1"/>
    <property type="match status" value="1"/>
</dbReference>
<evidence type="ECO:0000256" key="2">
    <source>
        <dbReference type="ARBA" id="ARBA00007404"/>
    </source>
</evidence>
<dbReference type="InterPro" id="IPR027408">
    <property type="entry name" value="PNPase/RNase_PH_dom_sf"/>
</dbReference>
<dbReference type="EMBL" id="JAGSOJ010000003">
    <property type="protein sequence ID" value="MCM1991124.1"/>
    <property type="molecule type" value="Genomic_DNA"/>
</dbReference>
<dbReference type="NCBIfam" id="NF008805">
    <property type="entry name" value="PRK11824.1"/>
    <property type="match status" value="1"/>
</dbReference>
<evidence type="ECO:0000256" key="4">
    <source>
        <dbReference type="ARBA" id="ARBA00022679"/>
    </source>
</evidence>
<dbReference type="FunFam" id="3.30.230.70:FF:000001">
    <property type="entry name" value="Polyribonucleotide nucleotidyltransferase"/>
    <property type="match status" value="1"/>
</dbReference>
<dbReference type="InterPro" id="IPR004088">
    <property type="entry name" value="KH_dom_type_1"/>
</dbReference>
<dbReference type="SMART" id="SM00322">
    <property type="entry name" value="KH"/>
    <property type="match status" value="1"/>
</dbReference>
<dbReference type="EC" id="2.7.7.8" evidence="9"/>
<dbReference type="InterPro" id="IPR012340">
    <property type="entry name" value="NA-bd_OB-fold"/>
</dbReference>
<dbReference type="RefSeq" id="WP_250860232.1">
    <property type="nucleotide sequence ID" value="NZ_JAGSOJ010000003.1"/>
</dbReference>
<dbReference type="SMART" id="SM00316">
    <property type="entry name" value="S1"/>
    <property type="match status" value="1"/>
</dbReference>
<evidence type="ECO:0000256" key="3">
    <source>
        <dbReference type="ARBA" id="ARBA00022490"/>
    </source>
</evidence>
<dbReference type="CDD" id="cd02393">
    <property type="entry name" value="KH-I_PNPase"/>
    <property type="match status" value="1"/>
</dbReference>
<dbReference type="PIRSF" id="PIRSF005499">
    <property type="entry name" value="PNPase"/>
    <property type="match status" value="1"/>
</dbReference>
<dbReference type="SUPFAM" id="SSF54211">
    <property type="entry name" value="Ribosomal protein S5 domain 2-like"/>
    <property type="match status" value="2"/>
</dbReference>
<dbReference type="InterPro" id="IPR015847">
    <property type="entry name" value="ExoRNase_PH_dom2"/>
</dbReference>
<dbReference type="CDD" id="cd11364">
    <property type="entry name" value="RNase_PH_PNPase_2"/>
    <property type="match status" value="1"/>
</dbReference>
<dbReference type="Pfam" id="PF03726">
    <property type="entry name" value="PNPase"/>
    <property type="match status" value="1"/>
</dbReference>
<dbReference type="InterPro" id="IPR015848">
    <property type="entry name" value="PNPase_PH_RNA-bd_bac/org-type"/>
</dbReference>
<dbReference type="GO" id="GO:0004654">
    <property type="term" value="F:polyribonucleotide nucleotidyltransferase activity"/>
    <property type="evidence" value="ECO:0007669"/>
    <property type="project" value="UniProtKB-UniRule"/>
</dbReference>
<comment type="caution">
    <text evidence="11">The sequence shown here is derived from an EMBL/GenBank/DDBJ whole genome shotgun (WGS) entry which is preliminary data.</text>
</comment>
<proteinExistence type="inferred from homology"/>
<dbReference type="Pfam" id="PF00575">
    <property type="entry name" value="S1"/>
    <property type="match status" value="1"/>
</dbReference>
<dbReference type="InterPro" id="IPR012162">
    <property type="entry name" value="PNPase"/>
</dbReference>
<comment type="catalytic activity">
    <reaction evidence="9">
        <text>RNA(n+1) + phosphate = RNA(n) + a ribonucleoside 5'-diphosphate</text>
        <dbReference type="Rhea" id="RHEA:22096"/>
        <dbReference type="Rhea" id="RHEA-COMP:14527"/>
        <dbReference type="Rhea" id="RHEA-COMP:17342"/>
        <dbReference type="ChEBI" id="CHEBI:43474"/>
        <dbReference type="ChEBI" id="CHEBI:57930"/>
        <dbReference type="ChEBI" id="CHEBI:140395"/>
        <dbReference type="EC" id="2.7.7.8"/>
    </reaction>
</comment>
<comment type="cofactor">
    <cofactor evidence="9">
        <name>Mg(2+)</name>
        <dbReference type="ChEBI" id="CHEBI:18420"/>
    </cofactor>
</comment>
<keyword evidence="12" id="KW-1185">Reference proteome</keyword>
<evidence type="ECO:0000256" key="6">
    <source>
        <dbReference type="ARBA" id="ARBA00022723"/>
    </source>
</evidence>
<dbReference type="HAMAP" id="MF_01595">
    <property type="entry name" value="PNPase"/>
    <property type="match status" value="1"/>
</dbReference>
<dbReference type="InterPro" id="IPR003029">
    <property type="entry name" value="S1_domain"/>
</dbReference>
<dbReference type="Pfam" id="PF00013">
    <property type="entry name" value="KH_1"/>
    <property type="match status" value="1"/>
</dbReference>
<dbReference type="GO" id="GO:0006402">
    <property type="term" value="P:mRNA catabolic process"/>
    <property type="evidence" value="ECO:0007669"/>
    <property type="project" value="UniProtKB-UniRule"/>
</dbReference>
<organism evidence="11 12">
    <name type="scientific">Oceanirhabdus seepicola</name>
    <dbReference type="NCBI Taxonomy" id="2828781"/>
    <lineage>
        <taxon>Bacteria</taxon>
        <taxon>Bacillati</taxon>
        <taxon>Bacillota</taxon>
        <taxon>Clostridia</taxon>
        <taxon>Eubacteriales</taxon>
        <taxon>Clostridiaceae</taxon>
        <taxon>Oceanirhabdus</taxon>
    </lineage>
</organism>
<keyword evidence="8 9" id="KW-0694">RNA-binding</keyword>
<keyword evidence="6 9" id="KW-0479">Metal-binding</keyword>
<gene>
    <name evidence="9" type="primary">pnp</name>
    <name evidence="11" type="ORF">KDK92_15430</name>
</gene>
<dbReference type="Gene3D" id="3.30.230.70">
    <property type="entry name" value="GHMP Kinase, N-terminal domain"/>
    <property type="match status" value="2"/>
</dbReference>
<dbReference type="FunFam" id="2.40.50.140:FF:000023">
    <property type="entry name" value="Polyribonucleotide nucleotidyltransferase"/>
    <property type="match status" value="1"/>
</dbReference>
<evidence type="ECO:0000256" key="8">
    <source>
        <dbReference type="ARBA" id="ARBA00022884"/>
    </source>
</evidence>
<dbReference type="Pfam" id="PF03725">
    <property type="entry name" value="RNase_PH_C"/>
    <property type="match status" value="1"/>
</dbReference>
<evidence type="ECO:0000313" key="12">
    <source>
        <dbReference type="Proteomes" id="UP001056429"/>
    </source>
</evidence>
<keyword evidence="5 9" id="KW-0548">Nucleotidyltransferase</keyword>
<dbReference type="CDD" id="cd04472">
    <property type="entry name" value="S1_PNPase"/>
    <property type="match status" value="1"/>
</dbReference>
<evidence type="ECO:0000256" key="7">
    <source>
        <dbReference type="ARBA" id="ARBA00022842"/>
    </source>
</evidence>
<dbReference type="SUPFAM" id="SSF46915">
    <property type="entry name" value="Polynucleotide phosphorylase/guanosine pentaphosphate synthase (PNPase/GPSI), domain 3"/>
    <property type="match status" value="1"/>
</dbReference>
<dbReference type="InterPro" id="IPR036345">
    <property type="entry name" value="ExoRNase_PH_dom2_sf"/>
</dbReference>
<dbReference type="CDD" id="cd11363">
    <property type="entry name" value="RNase_PH_PNPase_1"/>
    <property type="match status" value="1"/>
</dbReference>
<sequence>MSHVLETSFAGRTLKVECGKTGMLSDCAMFVSYGDTVIMVNVNASKEPREGIDFFPLSVEYEERLYSVGKIPGGFIKREGRPSEKSILSARAIDRPLRPLFPKGYRNDVQIVCTVMSVEQDNLPEFIAMNAASLALCASSIPFTSPVATVSIGLIDGEYIVFPNAEQREQSIMQLTVCATKERVMMIEAGGEEIDEETMINAIKFGFDQCQLLIKFQEEIVEKCGKEKPEPKLHSVDKTIEAEVREFAFEMTKEVMYIIDKEERALKMKSLREKIDEEFGEKYADNRSDIADTLYKMQKDIVRNMMLNERRRPDGRAFDEVRNLESEVSLLPRTHGSGLFTRGLTQVMTVATLGALGDAQTLDGLGAESHKRYMHHYNFPSYSVGETRPMRGPGRREIGHGALAERALEPLIPSEEEFPYAIRMVSEVLSSNGSTSQASVCASTLALLDAGVPIKRPAAGIAMGLITSEDLSKEAVMTDIQGLEDFFGDMDFKVAGTEKGITSIQVDTKIAGLSEYIIKEAIHGAKKARLQILDVIKECIPTHREELSKYAPRMHSIQVHPDKIRTIIGPGGKTIKGIIAETGVSIDTNDDGKVVVMSNDAENAEKALAMIKELLREVEVGEIYLGKVTKITNFGAFVEVLPGKEGLVHISKLDHKRVAKVEDVVTVGDEILVKVTEIDAQGRVNLSRKDAIENSEKDNKEEK</sequence>
<evidence type="ECO:0000256" key="1">
    <source>
        <dbReference type="ARBA" id="ARBA00004496"/>
    </source>
</evidence>
<dbReference type="InterPro" id="IPR036456">
    <property type="entry name" value="PNPase_PH_RNA-bd_sf"/>
</dbReference>
<feature type="binding site" evidence="9">
    <location>
        <position position="491"/>
    </location>
    <ligand>
        <name>Mg(2+)</name>
        <dbReference type="ChEBI" id="CHEBI:18420"/>
    </ligand>
</feature>
<dbReference type="FunFam" id="3.30.230.70:FF:000002">
    <property type="entry name" value="Polyribonucleotide nucleotidyltransferase"/>
    <property type="match status" value="1"/>
</dbReference>
<comment type="subcellular location">
    <subcellularLocation>
        <location evidence="1 9">Cytoplasm</location>
    </subcellularLocation>
</comment>
<accession>A0A9J6P4G8</accession>
<dbReference type="FunFam" id="3.30.1370.10:FF:000001">
    <property type="entry name" value="Polyribonucleotide nucleotidyltransferase"/>
    <property type="match status" value="1"/>
</dbReference>
<feature type="domain" description="S1 motif" evidence="10">
    <location>
        <begin position="621"/>
        <end position="689"/>
    </location>
</feature>
<evidence type="ECO:0000256" key="5">
    <source>
        <dbReference type="ARBA" id="ARBA00022695"/>
    </source>
</evidence>
<comment type="function">
    <text evidence="9">Involved in mRNA degradation. Catalyzes the phosphorolysis of single-stranded polyribonucleotides processively in the 3'- to 5'-direction.</text>
</comment>
<dbReference type="AlphaFoldDB" id="A0A9J6P4G8"/>
<dbReference type="PROSITE" id="PS50126">
    <property type="entry name" value="S1"/>
    <property type="match status" value="1"/>
</dbReference>
<dbReference type="Pfam" id="PF01138">
    <property type="entry name" value="RNase_PH"/>
    <property type="match status" value="2"/>
</dbReference>
<dbReference type="InterPro" id="IPR004087">
    <property type="entry name" value="KH_dom"/>
</dbReference>
<dbReference type="GO" id="GO:0000175">
    <property type="term" value="F:3'-5'-RNA exonuclease activity"/>
    <property type="evidence" value="ECO:0007669"/>
    <property type="project" value="TreeGrafter"/>
</dbReference>
<comment type="similarity">
    <text evidence="2 9">Belongs to the polyribonucleotide nucleotidyltransferase family.</text>
</comment>
<dbReference type="Gene3D" id="2.40.50.140">
    <property type="entry name" value="Nucleic acid-binding proteins"/>
    <property type="match status" value="1"/>
</dbReference>
<dbReference type="NCBIfam" id="TIGR03591">
    <property type="entry name" value="polynuc_phos"/>
    <property type="match status" value="1"/>
</dbReference>
<dbReference type="Proteomes" id="UP001056429">
    <property type="component" value="Unassembled WGS sequence"/>
</dbReference>
<dbReference type="Gene3D" id="3.30.1370.10">
    <property type="entry name" value="K Homology domain, type 1"/>
    <property type="match status" value="1"/>
</dbReference>
<dbReference type="SUPFAM" id="SSF54791">
    <property type="entry name" value="Eukaryotic type KH-domain (KH-domain type I)"/>
    <property type="match status" value="1"/>
</dbReference>
<keyword evidence="7 9" id="KW-0460">Magnesium</keyword>
<reference evidence="11" key="2">
    <citation type="submission" date="2021-04" db="EMBL/GenBank/DDBJ databases">
        <authorList>
            <person name="Dong X."/>
        </authorList>
    </citation>
    <scope>NUCLEOTIDE SEQUENCE</scope>
    <source>
        <strain evidence="11">ZWT</strain>
    </source>
</reference>
<dbReference type="GO" id="GO:0005829">
    <property type="term" value="C:cytosol"/>
    <property type="evidence" value="ECO:0007669"/>
    <property type="project" value="TreeGrafter"/>
</dbReference>
<dbReference type="GO" id="GO:0006396">
    <property type="term" value="P:RNA processing"/>
    <property type="evidence" value="ECO:0007669"/>
    <property type="project" value="InterPro"/>
</dbReference>
<keyword evidence="4 9" id="KW-0808">Transferase</keyword>
<dbReference type="GO" id="GO:0000287">
    <property type="term" value="F:magnesium ion binding"/>
    <property type="evidence" value="ECO:0007669"/>
    <property type="project" value="UniProtKB-UniRule"/>
</dbReference>
<dbReference type="SUPFAM" id="SSF55666">
    <property type="entry name" value="Ribonuclease PH domain 2-like"/>
    <property type="match status" value="2"/>
</dbReference>
<evidence type="ECO:0000256" key="9">
    <source>
        <dbReference type="HAMAP-Rule" id="MF_01595"/>
    </source>
</evidence>